<comment type="similarity">
    <text evidence="2">Belongs to the RecN family.</text>
</comment>
<accession>A0A831YD11</accession>
<dbReference type="GO" id="GO:0043590">
    <property type="term" value="C:bacterial nucleoid"/>
    <property type="evidence" value="ECO:0007669"/>
    <property type="project" value="TreeGrafter"/>
</dbReference>
<feature type="coiled-coil region" evidence="9">
    <location>
        <begin position="118"/>
        <end position="152"/>
    </location>
</feature>
<dbReference type="SUPFAM" id="SSF52540">
    <property type="entry name" value="P-loop containing nucleoside triphosphate hydrolases"/>
    <property type="match status" value="1"/>
</dbReference>
<evidence type="ECO:0000256" key="9">
    <source>
        <dbReference type="SAM" id="Coils"/>
    </source>
</evidence>
<keyword evidence="7" id="KW-0234">DNA repair</keyword>
<evidence type="ECO:0000256" key="7">
    <source>
        <dbReference type="ARBA" id="ARBA00023204"/>
    </source>
</evidence>
<dbReference type="CDD" id="cd03241">
    <property type="entry name" value="ABC_RecN"/>
    <property type="match status" value="1"/>
</dbReference>
<dbReference type="PANTHER" id="PTHR11059:SF0">
    <property type="entry name" value="DNA REPAIR PROTEIN RECN"/>
    <property type="match status" value="1"/>
</dbReference>
<dbReference type="Gene3D" id="3.40.50.300">
    <property type="entry name" value="P-loop containing nucleotide triphosphate hydrolases"/>
    <property type="match status" value="1"/>
</dbReference>
<evidence type="ECO:0000256" key="5">
    <source>
        <dbReference type="ARBA" id="ARBA00022763"/>
    </source>
</evidence>
<keyword evidence="5" id="KW-0227">DNA damage</keyword>
<dbReference type="InterPro" id="IPR027417">
    <property type="entry name" value="P-loop_NTPase"/>
</dbReference>
<dbReference type="GO" id="GO:0006281">
    <property type="term" value="P:DNA repair"/>
    <property type="evidence" value="ECO:0007669"/>
    <property type="project" value="UniProtKB-KW"/>
</dbReference>
<gene>
    <name evidence="10" type="ORF">ENO34_01360</name>
</gene>
<evidence type="ECO:0000256" key="4">
    <source>
        <dbReference type="ARBA" id="ARBA00022741"/>
    </source>
</evidence>
<protein>
    <recommendedName>
        <fullName evidence="3">DNA repair protein RecN</fullName>
    </recommendedName>
    <alternativeName>
        <fullName evidence="8">Recombination protein N</fullName>
    </alternativeName>
</protein>
<comment type="caution">
    <text evidence="10">The sequence shown here is derived from an EMBL/GenBank/DDBJ whole genome shotgun (WGS) entry which is preliminary data.</text>
</comment>
<proteinExistence type="inferred from homology"/>
<keyword evidence="4" id="KW-0547">Nucleotide-binding</keyword>
<comment type="function">
    <text evidence="1">May be involved in recombinational repair of damaged DNA.</text>
</comment>
<dbReference type="PANTHER" id="PTHR11059">
    <property type="entry name" value="DNA REPAIR PROTEIN RECN"/>
    <property type="match status" value="1"/>
</dbReference>
<name>A0A831YD11_9AQUI</name>
<dbReference type="EMBL" id="DSFC01000075">
    <property type="protein sequence ID" value="HEV09028.1"/>
    <property type="molecule type" value="Genomic_DNA"/>
</dbReference>
<organism evidence="10">
    <name type="scientific">Sulfurihydrogenibium azorense</name>
    <dbReference type="NCBI Taxonomy" id="309806"/>
    <lineage>
        <taxon>Bacteria</taxon>
        <taxon>Pseudomonadati</taxon>
        <taxon>Aquificota</taxon>
        <taxon>Aquificia</taxon>
        <taxon>Aquificales</taxon>
        <taxon>Hydrogenothermaceae</taxon>
        <taxon>Sulfurihydrogenibium</taxon>
    </lineage>
</organism>
<evidence type="ECO:0000256" key="2">
    <source>
        <dbReference type="ARBA" id="ARBA00009441"/>
    </source>
</evidence>
<dbReference type="GO" id="GO:0009432">
    <property type="term" value="P:SOS response"/>
    <property type="evidence" value="ECO:0007669"/>
    <property type="project" value="TreeGrafter"/>
</dbReference>
<dbReference type="GO" id="GO:0006310">
    <property type="term" value="P:DNA recombination"/>
    <property type="evidence" value="ECO:0007669"/>
    <property type="project" value="InterPro"/>
</dbReference>
<dbReference type="InterPro" id="IPR004604">
    <property type="entry name" value="DNA_recomb/repair_RecN"/>
</dbReference>
<evidence type="ECO:0000256" key="8">
    <source>
        <dbReference type="ARBA" id="ARBA00033408"/>
    </source>
</evidence>
<dbReference type="AlphaFoldDB" id="A0A831YD11"/>
<feature type="coiled-coil region" evidence="9">
    <location>
        <begin position="44"/>
        <end position="93"/>
    </location>
</feature>
<keyword evidence="6" id="KW-0067">ATP-binding</keyword>
<evidence type="ECO:0000256" key="6">
    <source>
        <dbReference type="ARBA" id="ARBA00022840"/>
    </source>
</evidence>
<feature type="non-terminal residue" evidence="10">
    <location>
        <position position="1"/>
    </location>
</feature>
<evidence type="ECO:0000256" key="3">
    <source>
        <dbReference type="ARBA" id="ARBA00021315"/>
    </source>
</evidence>
<reference evidence="10" key="1">
    <citation type="journal article" date="2020" name="mSystems">
        <title>Genome- and Community-Level Interaction Insights into Carbon Utilization and Element Cycling Functions of Hydrothermarchaeota in Hydrothermal Sediment.</title>
        <authorList>
            <person name="Zhou Z."/>
            <person name="Liu Y."/>
            <person name="Xu W."/>
            <person name="Pan J."/>
            <person name="Luo Z.H."/>
            <person name="Li M."/>
        </authorList>
    </citation>
    <scope>NUCLEOTIDE SEQUENCE [LARGE SCALE GENOMIC DNA]</scope>
    <source>
        <strain evidence="10">SpSt-1257</strain>
    </source>
</reference>
<evidence type="ECO:0000256" key="1">
    <source>
        <dbReference type="ARBA" id="ARBA00003618"/>
    </source>
</evidence>
<dbReference type="GO" id="GO:0005524">
    <property type="term" value="F:ATP binding"/>
    <property type="evidence" value="ECO:0007669"/>
    <property type="project" value="UniProtKB-KW"/>
</dbReference>
<evidence type="ECO:0000313" key="10">
    <source>
        <dbReference type="EMBL" id="HEV09028.1"/>
    </source>
</evidence>
<sequence length="336" mass="38597">YYSNIQTIRESLEFAKSILSQDGQGILQNLSLIIKNISKVSHYNEKLSQLLDSFENAKSILEDAYYSLEDFELDFDENKLMQIEERLNLLNNLERKYATDEKGLIDLLRQFEEELQSLLILEDKAPQLEKQLKEIEDKILKMAKDISSIRKEKVQDFENLTLSHLQDLAFKSAQFKVHIEEKPLDRYGIDKIQFLFSANKGFEPKPLDEIASGGEISRISLVLKLISKKSVNTMIFDEIDTGVGGATAVSMAKKLKQLSKDFQVILITHLPQIAVVGDKHFYIDKKEENSQTVAVVKELNQEERVREIARMLSGIINEESLNLAKELLKQGETWTR</sequence>
<dbReference type="Proteomes" id="UP000885621">
    <property type="component" value="Unassembled WGS sequence"/>
</dbReference>
<keyword evidence="9" id="KW-0175">Coiled coil</keyword>